<gene>
    <name evidence="2" type="ORF">O0535_17745</name>
</gene>
<accession>A0ABT4I0J6</accession>
<feature type="transmembrane region" description="Helical" evidence="1">
    <location>
        <begin position="45"/>
        <end position="64"/>
    </location>
</feature>
<reference evidence="2" key="1">
    <citation type="submission" date="2022-09" db="EMBL/GenBank/DDBJ databases">
        <title>Genome analysis and characterization of larvicidal activity of Brevibacillus strains.</title>
        <authorList>
            <person name="Patrusheva E.V."/>
            <person name="Izotova A.O."/>
            <person name="Toshchakov S.V."/>
            <person name="Sineoky S.P."/>
        </authorList>
    </citation>
    <scope>NUCLEOTIDE SEQUENCE</scope>
    <source>
        <strain evidence="2">VKPM_B-13244</strain>
    </source>
</reference>
<name>A0ABT4I0J6_9BACL</name>
<keyword evidence="3" id="KW-1185">Reference proteome</keyword>
<sequence length="105" mass="11651">MDKLSQQRKDGDVYLLGIIMIAIITFLGLFSISYFLYIKKPENMILMYIPSTVVFIVNSIAVLYSINVSGFEGLGIAFIGATIGTTSLLTCIVLTMMVMIKQDKK</sequence>
<dbReference type="Proteomes" id="UP001067708">
    <property type="component" value="Unassembled WGS sequence"/>
</dbReference>
<evidence type="ECO:0008006" key="4">
    <source>
        <dbReference type="Google" id="ProtNLM"/>
    </source>
</evidence>
<comment type="caution">
    <text evidence="2">The sequence shown here is derived from an EMBL/GenBank/DDBJ whole genome shotgun (WGS) entry which is preliminary data.</text>
</comment>
<evidence type="ECO:0000256" key="1">
    <source>
        <dbReference type="SAM" id="Phobius"/>
    </source>
</evidence>
<keyword evidence="1" id="KW-0812">Transmembrane</keyword>
<keyword evidence="1" id="KW-0472">Membrane</keyword>
<feature type="transmembrane region" description="Helical" evidence="1">
    <location>
        <begin position="13"/>
        <end position="38"/>
    </location>
</feature>
<dbReference type="EMBL" id="JAPTNG010000014">
    <property type="protein sequence ID" value="MCZ0832579.1"/>
    <property type="molecule type" value="Genomic_DNA"/>
</dbReference>
<evidence type="ECO:0000313" key="3">
    <source>
        <dbReference type="Proteomes" id="UP001067708"/>
    </source>
</evidence>
<keyword evidence="1" id="KW-1133">Transmembrane helix</keyword>
<proteinExistence type="predicted"/>
<protein>
    <recommendedName>
        <fullName evidence="4">YesK-like protein</fullName>
    </recommendedName>
</protein>
<organism evidence="2 3">
    <name type="scientific">Brevibacillus halotolerans</name>
    <dbReference type="NCBI Taxonomy" id="1507437"/>
    <lineage>
        <taxon>Bacteria</taxon>
        <taxon>Bacillati</taxon>
        <taxon>Bacillota</taxon>
        <taxon>Bacilli</taxon>
        <taxon>Bacillales</taxon>
        <taxon>Paenibacillaceae</taxon>
        <taxon>Brevibacillus</taxon>
    </lineage>
</organism>
<feature type="transmembrane region" description="Helical" evidence="1">
    <location>
        <begin position="76"/>
        <end position="100"/>
    </location>
</feature>
<evidence type="ECO:0000313" key="2">
    <source>
        <dbReference type="EMBL" id="MCZ0832579.1"/>
    </source>
</evidence>